<protein>
    <submittedName>
        <fullName evidence="2">Uncharacterized protein</fullName>
    </submittedName>
</protein>
<name>A9BEL2_PROM4</name>
<dbReference type="HOGENOM" id="CLU_2938011_0_0_3"/>
<proteinExistence type="predicted"/>
<keyword evidence="1" id="KW-0472">Membrane</keyword>
<evidence type="ECO:0000313" key="2">
    <source>
        <dbReference type="EMBL" id="ABX08522.1"/>
    </source>
</evidence>
<sequence>MNQEPKAKREYNGCLKGCGCLGLTGVGLVAVGIAIPSFIGEGLCSISANSARVKMYFQYR</sequence>
<dbReference type="RefSeq" id="WP_012195144.1">
    <property type="nucleotide sequence ID" value="NC_009976.1"/>
</dbReference>
<dbReference type="KEGG" id="pmj:P9211_05911"/>
<organism evidence="2 3">
    <name type="scientific">Prochlorococcus marinus (strain MIT 9211)</name>
    <dbReference type="NCBI Taxonomy" id="93059"/>
    <lineage>
        <taxon>Bacteria</taxon>
        <taxon>Bacillati</taxon>
        <taxon>Cyanobacteriota</taxon>
        <taxon>Cyanophyceae</taxon>
        <taxon>Synechococcales</taxon>
        <taxon>Prochlorococcaceae</taxon>
        <taxon>Prochlorococcus</taxon>
    </lineage>
</organism>
<dbReference type="AlphaFoldDB" id="A9BEL2"/>
<feature type="transmembrane region" description="Helical" evidence="1">
    <location>
        <begin position="20"/>
        <end position="39"/>
    </location>
</feature>
<dbReference type="EMBL" id="CP000878">
    <property type="protein sequence ID" value="ABX08522.1"/>
    <property type="molecule type" value="Genomic_DNA"/>
</dbReference>
<keyword evidence="1" id="KW-0812">Transmembrane</keyword>
<keyword evidence="3" id="KW-1185">Reference proteome</keyword>
<evidence type="ECO:0000256" key="1">
    <source>
        <dbReference type="SAM" id="Phobius"/>
    </source>
</evidence>
<dbReference type="Proteomes" id="UP000000788">
    <property type="component" value="Chromosome"/>
</dbReference>
<gene>
    <name evidence="2" type="ordered locus">P9211_05911</name>
</gene>
<accession>A9BEL2</accession>
<reference evidence="2 3" key="1">
    <citation type="journal article" date="2007" name="PLoS Genet.">
        <title>Patterns and implications of gene gain and loss in the evolution of Prochlorococcus.</title>
        <authorList>
            <person name="Kettler G.C."/>
            <person name="Martiny A.C."/>
            <person name="Huang K."/>
            <person name="Zucker J."/>
            <person name="Coleman M.L."/>
            <person name="Rodrigue S."/>
            <person name="Chen F."/>
            <person name="Lapidus A."/>
            <person name="Ferriera S."/>
            <person name="Johnson J."/>
            <person name="Steglich C."/>
            <person name="Church G.M."/>
            <person name="Richardson P."/>
            <person name="Chisholm S.W."/>
        </authorList>
    </citation>
    <scope>NUCLEOTIDE SEQUENCE [LARGE SCALE GENOMIC DNA]</scope>
    <source>
        <strain evidence="3">MIT 9211</strain>
    </source>
</reference>
<evidence type="ECO:0000313" key="3">
    <source>
        <dbReference type="Proteomes" id="UP000000788"/>
    </source>
</evidence>
<keyword evidence="1" id="KW-1133">Transmembrane helix</keyword>